<comment type="caution">
    <text evidence="2">The sequence shown here is derived from an EMBL/GenBank/DDBJ whole genome shotgun (WGS) entry which is preliminary data.</text>
</comment>
<dbReference type="GO" id="GO:0003677">
    <property type="term" value="F:DNA binding"/>
    <property type="evidence" value="ECO:0007669"/>
    <property type="project" value="UniProtKB-KW"/>
</dbReference>
<evidence type="ECO:0000313" key="2">
    <source>
        <dbReference type="EMBL" id="MDB6374559.1"/>
    </source>
</evidence>
<accession>A0AAW6BS65</accession>
<feature type="domain" description="KfrA N-terminal DNA-binding" evidence="1">
    <location>
        <begin position="10"/>
        <end position="91"/>
    </location>
</feature>
<dbReference type="Proteomes" id="UP001212996">
    <property type="component" value="Unassembled WGS sequence"/>
</dbReference>
<keyword evidence="2" id="KW-0238">DNA-binding</keyword>
<protein>
    <submittedName>
        <fullName evidence="2">DNA-binding protein</fullName>
    </submittedName>
</protein>
<evidence type="ECO:0000259" key="1">
    <source>
        <dbReference type="Pfam" id="PF11740"/>
    </source>
</evidence>
<name>A0AAW6BS65_9GAMM</name>
<dbReference type="EMBL" id="JAQMFO010000049">
    <property type="protein sequence ID" value="MDB6374559.1"/>
    <property type="molecule type" value="Genomic_DNA"/>
</dbReference>
<evidence type="ECO:0000313" key="3">
    <source>
        <dbReference type="Proteomes" id="UP001212996"/>
    </source>
</evidence>
<organism evidence="2 3">
    <name type="scientific">Photorhabdus bodei</name>
    <dbReference type="NCBI Taxonomy" id="2029681"/>
    <lineage>
        <taxon>Bacteria</taxon>
        <taxon>Pseudomonadati</taxon>
        <taxon>Pseudomonadota</taxon>
        <taxon>Gammaproteobacteria</taxon>
        <taxon>Enterobacterales</taxon>
        <taxon>Morganellaceae</taxon>
        <taxon>Photorhabdus</taxon>
    </lineage>
</organism>
<dbReference type="InterPro" id="IPR021104">
    <property type="entry name" value="KfrA_DNA-bd_N"/>
</dbReference>
<reference evidence="2" key="1">
    <citation type="submission" date="2023-01" db="EMBL/GenBank/DDBJ databases">
        <title>Genome sequencing of Photorhabdus bodei 09-20.</title>
        <authorList>
            <person name="Kalindamar S."/>
            <person name="Kumru S."/>
        </authorList>
    </citation>
    <scope>NUCLEOTIDE SEQUENCE</scope>
    <source>
        <strain evidence="2">09-20</strain>
    </source>
</reference>
<dbReference type="Pfam" id="PF11740">
    <property type="entry name" value="KfrA_N"/>
    <property type="match status" value="1"/>
</dbReference>
<dbReference type="RefSeq" id="WP_271867705.1">
    <property type="nucleotide sequence ID" value="NZ_JAQMFO010000049.1"/>
</dbReference>
<proteinExistence type="predicted"/>
<sequence length="107" mass="12189">MTRKLIEYIDVAKAAQELVDAGKRPAVIAIRALLEKGSYTTISKYLKQWAKENPFEDEPVEVVLPESVVSDAELFLRKIYVVVKARADEQLHYPLQFSLVIRTGRTI</sequence>
<gene>
    <name evidence="2" type="ORF">PH362_22185</name>
</gene>
<dbReference type="AlphaFoldDB" id="A0AAW6BS65"/>